<evidence type="ECO:0000313" key="2">
    <source>
        <dbReference type="Proteomes" id="UP001182303"/>
    </source>
</evidence>
<comment type="caution">
    <text evidence="1">The sequence shown here is derived from an EMBL/GenBank/DDBJ whole genome shotgun (WGS) entry which is preliminary data.</text>
</comment>
<dbReference type="AlphaFoldDB" id="A0AAE4JU54"/>
<protein>
    <submittedName>
        <fullName evidence="1">Uncharacterized protein</fullName>
    </submittedName>
</protein>
<accession>A0AAE4JU54</accession>
<dbReference type="EMBL" id="JARUIS010000039">
    <property type="protein sequence ID" value="MDS1005245.1"/>
    <property type="molecule type" value="Genomic_DNA"/>
</dbReference>
<sequence length="89" mass="10663">MKELHSEKLKIDLINIQLVIKSIFYEGEENPYRILHDKNEILILNKYDYIVFNAKYDKESINIEQKDSNITISIKNNEILIYNTLMDEQ</sequence>
<gene>
    <name evidence="1" type="ORF">P9J83_17410</name>
</gene>
<organism evidence="1 2">
    <name type="scientific">Clostridium sporogenes</name>
    <dbReference type="NCBI Taxonomy" id="1509"/>
    <lineage>
        <taxon>Bacteria</taxon>
        <taxon>Bacillati</taxon>
        <taxon>Bacillota</taxon>
        <taxon>Clostridia</taxon>
        <taxon>Eubacteriales</taxon>
        <taxon>Clostridiaceae</taxon>
        <taxon>Clostridium</taxon>
    </lineage>
</organism>
<dbReference type="Proteomes" id="UP001182303">
    <property type="component" value="Unassembled WGS sequence"/>
</dbReference>
<reference evidence="1" key="1">
    <citation type="submission" date="2023-04" db="EMBL/GenBank/DDBJ databases">
        <title>Assessment of the microbiological origin of a defect in Grana Padano cheese.</title>
        <authorList>
            <person name="Zago M."/>
            <person name="Rossetti L."/>
            <person name="Bonvini B."/>
            <person name="Carminati D."/>
            <person name="Giraffa G."/>
        </authorList>
    </citation>
    <scope>NUCLEOTIDE SEQUENCE</scope>
    <source>
        <strain evidence="1">4990</strain>
    </source>
</reference>
<evidence type="ECO:0000313" key="1">
    <source>
        <dbReference type="EMBL" id="MDS1005245.1"/>
    </source>
</evidence>
<dbReference type="RefSeq" id="WP_310944555.1">
    <property type="nucleotide sequence ID" value="NZ_JARUIS010000039.1"/>
</dbReference>
<proteinExistence type="predicted"/>
<name>A0AAE4JU54_CLOSG</name>